<evidence type="ECO:0000313" key="3">
    <source>
        <dbReference type="EMBL" id="CAF9906905.1"/>
    </source>
</evidence>
<feature type="compositionally biased region" description="Polar residues" evidence="1">
    <location>
        <begin position="1"/>
        <end position="14"/>
    </location>
</feature>
<dbReference type="OrthoDB" id="5328813at2759"/>
<dbReference type="Proteomes" id="UP000664169">
    <property type="component" value="Unassembled WGS sequence"/>
</dbReference>
<name>A0A8H3I868_9LECA</name>
<comment type="caution">
    <text evidence="3">The sequence shown here is derived from an EMBL/GenBank/DDBJ whole genome shotgun (WGS) entry which is preliminary data.</text>
</comment>
<dbReference type="EMBL" id="CAJPDQ010000003">
    <property type="protein sequence ID" value="CAF9906905.1"/>
    <property type="molecule type" value="Genomic_DNA"/>
</dbReference>
<keyword evidence="2" id="KW-0812">Transmembrane</keyword>
<keyword evidence="2" id="KW-0472">Membrane</keyword>
<feature type="transmembrane region" description="Helical" evidence="2">
    <location>
        <begin position="120"/>
        <end position="142"/>
    </location>
</feature>
<evidence type="ECO:0000256" key="2">
    <source>
        <dbReference type="SAM" id="Phobius"/>
    </source>
</evidence>
<feature type="region of interest" description="Disordered" evidence="1">
    <location>
        <begin position="40"/>
        <end position="61"/>
    </location>
</feature>
<keyword evidence="2" id="KW-1133">Transmembrane helix</keyword>
<evidence type="ECO:0000256" key="1">
    <source>
        <dbReference type="SAM" id="MobiDB-lite"/>
    </source>
</evidence>
<dbReference type="AlphaFoldDB" id="A0A8H3I868"/>
<accession>A0A8H3I868</accession>
<keyword evidence="4" id="KW-1185">Reference proteome</keyword>
<proteinExistence type="predicted"/>
<sequence length="454" mass="49208">MANELNSPAYSTPDTNEHAKISENPSLSLPITMLEASGFETPTAGSYDDPPSASITSSDIFTGPRVPASTPAPEIGNPFTSTSSSLSYIQSSALVTTLADSAPTSTSSTAPTDTTEMNGLIAGIVVLAALFLAMTGILIWTIRRKRSGGHHVQPETSFPVASKDSLNPSFAGLESTIASLETQLHEKDAQLRERHVSMIAKGQSISRTQTVKRMSVPDDEIRERFIQLQAAVSKWVSTYFRASKFTATPIPDAVVTLKKTFPQYASLIKENTEVTTVLEGLVVDMISQSFASGRLFGNEAFWELKQAITSTVSTSEANEWRAMTMRLLEKTSNYQSDRKEAVEDLSQMIDAACSELTKTRPKGERRASLEEMVDSAASLALDMAKQRAMFRIERPSNSVFDPEMMETWNNDTEAVTGAPIRAVIFPAVTKCSGESASGSAWSHSLVIVKAKVLL</sequence>
<feature type="region of interest" description="Disordered" evidence="1">
    <location>
        <begin position="1"/>
        <end position="21"/>
    </location>
</feature>
<gene>
    <name evidence="3" type="ORF">GOMPHAMPRED_004966</name>
</gene>
<reference evidence="3" key="1">
    <citation type="submission" date="2021-03" db="EMBL/GenBank/DDBJ databases">
        <authorList>
            <person name="Tagirdzhanova G."/>
        </authorList>
    </citation>
    <scope>NUCLEOTIDE SEQUENCE</scope>
</reference>
<protein>
    <submittedName>
        <fullName evidence="3">Uncharacterized protein</fullName>
    </submittedName>
</protein>
<evidence type="ECO:0000313" key="4">
    <source>
        <dbReference type="Proteomes" id="UP000664169"/>
    </source>
</evidence>
<organism evidence="3 4">
    <name type="scientific">Gomphillus americanus</name>
    <dbReference type="NCBI Taxonomy" id="1940652"/>
    <lineage>
        <taxon>Eukaryota</taxon>
        <taxon>Fungi</taxon>
        <taxon>Dikarya</taxon>
        <taxon>Ascomycota</taxon>
        <taxon>Pezizomycotina</taxon>
        <taxon>Lecanoromycetes</taxon>
        <taxon>OSLEUM clade</taxon>
        <taxon>Ostropomycetidae</taxon>
        <taxon>Ostropales</taxon>
        <taxon>Graphidaceae</taxon>
        <taxon>Gomphilloideae</taxon>
        <taxon>Gomphillus</taxon>
    </lineage>
</organism>